<dbReference type="GO" id="GO:0009166">
    <property type="term" value="P:nucleotide catabolic process"/>
    <property type="evidence" value="ECO:0007669"/>
    <property type="project" value="InterPro"/>
</dbReference>
<protein>
    <recommendedName>
        <fullName evidence="7">5'-Nucleotidase C-terminal domain-containing protein</fullName>
    </recommendedName>
</protein>
<evidence type="ECO:0000256" key="2">
    <source>
        <dbReference type="ARBA" id="ARBA00022729"/>
    </source>
</evidence>
<dbReference type="PROSITE" id="PS51257">
    <property type="entry name" value="PROKAR_LIPOPROTEIN"/>
    <property type="match status" value="1"/>
</dbReference>
<dbReference type="SUPFAM" id="SSF55816">
    <property type="entry name" value="5'-nucleotidase (syn. UDP-sugar hydrolase), C-terminal domain"/>
    <property type="match status" value="1"/>
</dbReference>
<sequence length="667" mass="68978">MNFRFAPLALATAACFATPAVQAQNSVAGPISVKIVAFNDYHGNLESPGTFGPNQVGNNANSGNRPDVGGAEFMAAYVAGMRAKNPNTVVVGAGDLIGASPLVSALFFDEPAVETLNKIGLDFSSVGNHEFDKGKDELRRLQNGGCKLTAGGTPDANSCRGYGSSAPGTFDGAKFKWLSANVIDTATGRTLFPSYGIKSFGGVKVAFIGMTLKGTPGIVTPTGVAGLTFNDEADTVNALVPRLRAQGIESIVVLVHQGGFQNVIGTGQPTASDINGCTGDLRNSDGSDSDIRAIVKRLDNAVDLVISAHTHAAYNCSKNTIDVSTNGATTTARPTGMPNKTGRLIPVTSASAFGRMVTEIDLQIDPTTRDVIDVSPSNVLVARDKRSNGAVVAATDPVVIAAQTYVANNPDVSNIIAAYKADQAPLANKVIATITAGMTNSANTAGEMDAGDLIADAQLQATQPASLGGAQIAFMNAGGVRNPGFVNAAGTYQYDLTYGNAFTVQPFGNTLITMTLTAQQIKNLLEQQFPACLGQGSQQRIMQISNGLKYSWKVPAGATNNSGCNYIQDVTFTPTDVTVYPPATTGPADNIVIGGVVQNPTKTYRVTVNNFMANGGDGFTVLIGGANKLGGAQDIDALTAYLAGYKAPAAAYNPADAALGKPRITKN</sequence>
<dbReference type="PANTHER" id="PTHR11575">
    <property type="entry name" value="5'-NUCLEOTIDASE-RELATED"/>
    <property type="match status" value="1"/>
</dbReference>
<organism evidence="6">
    <name type="scientific">Heterosigma akashiwo</name>
    <name type="common">Chromophytic alga</name>
    <name type="synonym">Heterosigma carterae</name>
    <dbReference type="NCBI Taxonomy" id="2829"/>
    <lineage>
        <taxon>Eukaryota</taxon>
        <taxon>Sar</taxon>
        <taxon>Stramenopiles</taxon>
        <taxon>Ochrophyta</taxon>
        <taxon>Raphidophyceae</taxon>
        <taxon>Chattonellales</taxon>
        <taxon>Chattonellaceae</taxon>
        <taxon>Heterosigma</taxon>
    </lineage>
</organism>
<dbReference type="PRINTS" id="PR01607">
    <property type="entry name" value="APYRASEFAMLY"/>
</dbReference>
<evidence type="ECO:0000313" key="6">
    <source>
        <dbReference type="EMBL" id="CAE0641863.1"/>
    </source>
</evidence>
<comment type="similarity">
    <text evidence="1 3">Belongs to the 5'-nucleotidase family.</text>
</comment>
<dbReference type="GO" id="GO:0000166">
    <property type="term" value="F:nucleotide binding"/>
    <property type="evidence" value="ECO:0007669"/>
    <property type="project" value="UniProtKB-KW"/>
</dbReference>
<dbReference type="InterPro" id="IPR004843">
    <property type="entry name" value="Calcineurin-like_PHP"/>
</dbReference>
<proteinExistence type="inferred from homology"/>
<dbReference type="EMBL" id="HBIU01046053">
    <property type="protein sequence ID" value="CAE0641863.1"/>
    <property type="molecule type" value="Transcribed_RNA"/>
</dbReference>
<dbReference type="Pfam" id="PF00149">
    <property type="entry name" value="Metallophos"/>
    <property type="match status" value="1"/>
</dbReference>
<dbReference type="InterPro" id="IPR006179">
    <property type="entry name" value="5_nucleotidase/apyrase"/>
</dbReference>
<evidence type="ECO:0000256" key="1">
    <source>
        <dbReference type="ARBA" id="ARBA00006654"/>
    </source>
</evidence>
<dbReference type="GO" id="GO:0008768">
    <property type="term" value="F:UDP-sugar diphosphatase activity"/>
    <property type="evidence" value="ECO:0007669"/>
    <property type="project" value="TreeGrafter"/>
</dbReference>
<evidence type="ECO:0008006" key="7">
    <source>
        <dbReference type="Google" id="ProtNLM"/>
    </source>
</evidence>
<dbReference type="InterPro" id="IPR036907">
    <property type="entry name" value="5'-Nucleotdase_C_sf"/>
</dbReference>
<evidence type="ECO:0000259" key="4">
    <source>
        <dbReference type="Pfam" id="PF00149"/>
    </source>
</evidence>
<reference evidence="6" key="1">
    <citation type="submission" date="2021-01" db="EMBL/GenBank/DDBJ databases">
        <authorList>
            <person name="Corre E."/>
            <person name="Pelletier E."/>
            <person name="Niang G."/>
            <person name="Scheremetjew M."/>
            <person name="Finn R."/>
            <person name="Kale V."/>
            <person name="Holt S."/>
            <person name="Cochrane G."/>
            <person name="Meng A."/>
            <person name="Brown T."/>
            <person name="Cohen L."/>
        </authorList>
    </citation>
    <scope>NUCLEOTIDE SEQUENCE</scope>
    <source>
        <strain evidence="6">CCMP3107</strain>
    </source>
</reference>
<name>A0A6V1UKZ7_HETAK</name>
<accession>A0A6V1UKZ7</accession>
<evidence type="ECO:0000259" key="5">
    <source>
        <dbReference type="Pfam" id="PF02872"/>
    </source>
</evidence>
<dbReference type="SUPFAM" id="SSF56300">
    <property type="entry name" value="Metallo-dependent phosphatases"/>
    <property type="match status" value="1"/>
</dbReference>
<feature type="domain" description="5'-Nucleotidase C-terminal" evidence="5">
    <location>
        <begin position="430"/>
        <end position="622"/>
    </location>
</feature>
<dbReference type="InterPro" id="IPR029052">
    <property type="entry name" value="Metallo-depent_PP-like"/>
</dbReference>
<feature type="signal peptide" evidence="3">
    <location>
        <begin position="1"/>
        <end position="23"/>
    </location>
</feature>
<dbReference type="AlphaFoldDB" id="A0A6V1UKZ7"/>
<keyword evidence="3" id="KW-0378">Hydrolase</keyword>
<dbReference type="Pfam" id="PF02872">
    <property type="entry name" value="5_nucleotid_C"/>
    <property type="match status" value="1"/>
</dbReference>
<dbReference type="InterPro" id="IPR008334">
    <property type="entry name" value="5'-Nucleotdase_C"/>
</dbReference>
<dbReference type="PANTHER" id="PTHR11575:SF24">
    <property type="entry name" value="5'-NUCLEOTIDASE"/>
    <property type="match status" value="1"/>
</dbReference>
<keyword evidence="3" id="KW-0547">Nucleotide-binding</keyword>
<feature type="chain" id="PRO_5030000199" description="5'-Nucleotidase C-terminal domain-containing protein" evidence="3">
    <location>
        <begin position="24"/>
        <end position="667"/>
    </location>
</feature>
<dbReference type="Gene3D" id="3.90.780.10">
    <property type="entry name" value="5'-Nucleotidase, C-terminal domain"/>
    <property type="match status" value="1"/>
</dbReference>
<keyword evidence="2 3" id="KW-0732">Signal</keyword>
<dbReference type="GO" id="GO:0008253">
    <property type="term" value="F:5'-nucleotidase activity"/>
    <property type="evidence" value="ECO:0007669"/>
    <property type="project" value="TreeGrafter"/>
</dbReference>
<feature type="domain" description="Calcineurin-like phosphoesterase" evidence="4">
    <location>
        <begin position="34"/>
        <end position="312"/>
    </location>
</feature>
<gene>
    <name evidence="6" type="ORF">HAKA00212_LOCUS20693</name>
</gene>
<dbReference type="Gene3D" id="3.60.21.10">
    <property type="match status" value="1"/>
</dbReference>
<evidence type="ECO:0000256" key="3">
    <source>
        <dbReference type="RuleBase" id="RU362119"/>
    </source>
</evidence>